<dbReference type="AlphaFoldDB" id="A0AAV4S5E1"/>
<sequence length="136" mass="15421">MVKHEQFVMIEVALNARRKTTAFEKYLNRTFWSFGIKCATSTLSCSLRAPPPFYTDTAERLSVSRFVNLLGFSRAVRVLNPETVVNSVAYIFRCVHPHLWPIAHSLLQMALNCPTQPETPALFVKALIKLQRAGNL</sequence>
<dbReference type="Proteomes" id="UP001054837">
    <property type="component" value="Unassembled WGS sequence"/>
</dbReference>
<protein>
    <submittedName>
        <fullName evidence="1">Uncharacterized protein</fullName>
    </submittedName>
</protein>
<dbReference type="EMBL" id="BPLQ01007078">
    <property type="protein sequence ID" value="GIY27776.1"/>
    <property type="molecule type" value="Genomic_DNA"/>
</dbReference>
<accession>A0AAV4S5E1</accession>
<organism evidence="1 2">
    <name type="scientific">Caerostris darwini</name>
    <dbReference type="NCBI Taxonomy" id="1538125"/>
    <lineage>
        <taxon>Eukaryota</taxon>
        <taxon>Metazoa</taxon>
        <taxon>Ecdysozoa</taxon>
        <taxon>Arthropoda</taxon>
        <taxon>Chelicerata</taxon>
        <taxon>Arachnida</taxon>
        <taxon>Araneae</taxon>
        <taxon>Araneomorphae</taxon>
        <taxon>Entelegynae</taxon>
        <taxon>Araneoidea</taxon>
        <taxon>Araneidae</taxon>
        <taxon>Caerostris</taxon>
    </lineage>
</organism>
<proteinExistence type="predicted"/>
<gene>
    <name evidence="1" type="ORF">CDAR_88811</name>
</gene>
<name>A0AAV4S5E1_9ARAC</name>
<reference evidence="1 2" key="1">
    <citation type="submission" date="2021-06" db="EMBL/GenBank/DDBJ databases">
        <title>Caerostris darwini draft genome.</title>
        <authorList>
            <person name="Kono N."/>
            <person name="Arakawa K."/>
        </authorList>
    </citation>
    <scope>NUCLEOTIDE SEQUENCE [LARGE SCALE GENOMIC DNA]</scope>
</reference>
<keyword evidence="2" id="KW-1185">Reference proteome</keyword>
<evidence type="ECO:0000313" key="1">
    <source>
        <dbReference type="EMBL" id="GIY27776.1"/>
    </source>
</evidence>
<evidence type="ECO:0000313" key="2">
    <source>
        <dbReference type="Proteomes" id="UP001054837"/>
    </source>
</evidence>
<comment type="caution">
    <text evidence="1">The sequence shown here is derived from an EMBL/GenBank/DDBJ whole genome shotgun (WGS) entry which is preliminary data.</text>
</comment>